<evidence type="ECO:0000259" key="7">
    <source>
        <dbReference type="Pfam" id="PF10035"/>
    </source>
</evidence>
<sequence>MKSLRRISAFVNKWKKDRRVRLGITLAAVILSALVQAYALQVFVRSAGIISGGFTGIAMLIERLGGLWGLTIPMQITMLLMNIPVAFMCCKGISVRFTVFSLAQVFLSSVFLQIFSFTPIFTDEVLNVIFGGVIFGSAIVIALRGNASSGGTDFIALFVSNRTGQSIWSYVFFGNAIMYCFYGSIFGWKYAGYSIIFQFISTRMISAFHHRYELVTLQVTTIKGPEVVEAYISRFRHGMSCVEAMGGYSKKKMYLLNTVISAYEVNDAVHVMQEADEHVIINVLKTQQFVGRFYRAPLE</sequence>
<evidence type="ECO:0000256" key="5">
    <source>
        <dbReference type="ARBA" id="ARBA00023136"/>
    </source>
</evidence>
<dbReference type="Gene3D" id="3.30.70.120">
    <property type="match status" value="1"/>
</dbReference>
<dbReference type="GeneID" id="93163798"/>
<comment type="caution">
    <text evidence="8">The sequence shown here is derived from an EMBL/GenBank/DDBJ whole genome shotgun (WGS) entry which is preliminary data.</text>
</comment>
<proteinExistence type="predicted"/>
<evidence type="ECO:0000256" key="4">
    <source>
        <dbReference type="ARBA" id="ARBA00022989"/>
    </source>
</evidence>
<organism evidence="8 9">
    <name type="scientific">[Clostridium] citroniae WAL-19142</name>
    <dbReference type="NCBI Taxonomy" id="742734"/>
    <lineage>
        <taxon>Bacteria</taxon>
        <taxon>Bacillati</taxon>
        <taxon>Bacillota</taxon>
        <taxon>Clostridia</taxon>
        <taxon>Lachnospirales</taxon>
        <taxon>Lachnospiraceae</taxon>
        <taxon>Enterocloster</taxon>
    </lineage>
</organism>
<gene>
    <name evidence="8" type="ORF">HMPREF9470_04456</name>
</gene>
<protein>
    <recommendedName>
        <fullName evidence="7">DUF2179 domain-containing protein</fullName>
    </recommendedName>
</protein>
<comment type="subcellular location">
    <subcellularLocation>
        <location evidence="1">Cell membrane</location>
        <topology evidence="1">Multi-pass membrane protein</topology>
    </subcellularLocation>
</comment>
<feature type="transmembrane region" description="Helical" evidence="6">
    <location>
        <begin position="100"/>
        <end position="121"/>
    </location>
</feature>
<evidence type="ECO:0000313" key="8">
    <source>
        <dbReference type="EMBL" id="KMW16018.1"/>
    </source>
</evidence>
<accession>A0A0J9BTF4</accession>
<evidence type="ECO:0000256" key="6">
    <source>
        <dbReference type="SAM" id="Phobius"/>
    </source>
</evidence>
<feature type="transmembrane region" description="Helical" evidence="6">
    <location>
        <begin position="167"/>
        <end position="188"/>
    </location>
</feature>
<dbReference type="AlphaFoldDB" id="A0A0J9BTF4"/>
<keyword evidence="4 6" id="KW-1133">Transmembrane helix</keyword>
<feature type="transmembrane region" description="Helical" evidence="6">
    <location>
        <begin position="128"/>
        <end position="147"/>
    </location>
</feature>
<keyword evidence="5 6" id="KW-0472">Membrane</keyword>
<dbReference type="RefSeq" id="WP_007870102.1">
    <property type="nucleotide sequence ID" value="NZ_KQ235882.1"/>
</dbReference>
<dbReference type="InterPro" id="IPR019264">
    <property type="entry name" value="DUF2179"/>
</dbReference>
<dbReference type="Pfam" id="PF02588">
    <property type="entry name" value="YitT_membrane"/>
    <property type="match status" value="1"/>
</dbReference>
<dbReference type="InterPro" id="IPR051461">
    <property type="entry name" value="UPF0750_membrane"/>
</dbReference>
<keyword evidence="2" id="KW-1003">Cell membrane</keyword>
<dbReference type="Proteomes" id="UP000037392">
    <property type="component" value="Unassembled WGS sequence"/>
</dbReference>
<dbReference type="InterPro" id="IPR015867">
    <property type="entry name" value="N-reg_PII/ATP_PRibTrfase_C"/>
</dbReference>
<dbReference type="EMBL" id="ADLK01000032">
    <property type="protein sequence ID" value="KMW16018.1"/>
    <property type="molecule type" value="Genomic_DNA"/>
</dbReference>
<dbReference type="InterPro" id="IPR003740">
    <property type="entry name" value="YitT"/>
</dbReference>
<evidence type="ECO:0000313" key="9">
    <source>
        <dbReference type="Proteomes" id="UP000037392"/>
    </source>
</evidence>
<dbReference type="PIRSF" id="PIRSF006483">
    <property type="entry name" value="Membrane_protein_YitT"/>
    <property type="match status" value="1"/>
</dbReference>
<dbReference type="OrthoDB" id="9779786at2"/>
<evidence type="ECO:0000256" key="2">
    <source>
        <dbReference type="ARBA" id="ARBA00022475"/>
    </source>
</evidence>
<dbReference type="Pfam" id="PF10035">
    <property type="entry name" value="DUF2179"/>
    <property type="match status" value="1"/>
</dbReference>
<feature type="domain" description="DUF2179" evidence="7">
    <location>
        <begin position="237"/>
        <end position="291"/>
    </location>
</feature>
<name>A0A0J9BTF4_9FIRM</name>
<dbReference type="PATRIC" id="fig|742734.4.peg.4777"/>
<dbReference type="GO" id="GO:0005886">
    <property type="term" value="C:plasma membrane"/>
    <property type="evidence" value="ECO:0007669"/>
    <property type="project" value="UniProtKB-SubCell"/>
</dbReference>
<dbReference type="PANTHER" id="PTHR33545:SF5">
    <property type="entry name" value="UPF0750 MEMBRANE PROTEIN YITT"/>
    <property type="match status" value="1"/>
</dbReference>
<dbReference type="PANTHER" id="PTHR33545">
    <property type="entry name" value="UPF0750 MEMBRANE PROTEIN YITT-RELATED"/>
    <property type="match status" value="1"/>
</dbReference>
<keyword evidence="3 6" id="KW-0812">Transmembrane</keyword>
<reference evidence="8 9" key="1">
    <citation type="submission" date="2011-04" db="EMBL/GenBank/DDBJ databases">
        <title>The Genome Sequence of Clostridium citroniae WAL-19142.</title>
        <authorList>
            <consortium name="The Broad Institute Genome Sequencing Platform"/>
            <person name="Earl A."/>
            <person name="Ward D."/>
            <person name="Feldgarden M."/>
            <person name="Gevers D."/>
            <person name="Warren Y.A."/>
            <person name="Tyrrell K.L."/>
            <person name="Citron D.M."/>
            <person name="Goldstein E.J."/>
            <person name="Daigneault M."/>
            <person name="Allen-Vercoe E."/>
            <person name="Young S.K."/>
            <person name="Zeng Q."/>
            <person name="Gargeya S."/>
            <person name="Fitzgerald M."/>
            <person name="Haas B."/>
            <person name="Abouelleil A."/>
            <person name="Alvarado L."/>
            <person name="Arachchi H.M."/>
            <person name="Berlin A."/>
            <person name="Brown A."/>
            <person name="Chapman S.B."/>
            <person name="Chen Z."/>
            <person name="Dunbar C."/>
            <person name="Freedman E."/>
            <person name="Gearin G."/>
            <person name="Gellesch M."/>
            <person name="Goldberg J."/>
            <person name="Griggs A."/>
            <person name="Gujja S."/>
            <person name="Heilman E.R."/>
            <person name="Heiman D."/>
            <person name="Howarth C."/>
            <person name="Larson L."/>
            <person name="Lui A."/>
            <person name="MacDonald P.J."/>
            <person name="Mehta T."/>
            <person name="Montmayeur A."/>
            <person name="Murphy C."/>
            <person name="Neiman D."/>
            <person name="Pearson M."/>
            <person name="Priest M."/>
            <person name="Roberts A."/>
            <person name="Saif S."/>
            <person name="Shea T."/>
            <person name="Shenoy N."/>
            <person name="Sisk P."/>
            <person name="Stolte C."/>
            <person name="Sykes S."/>
            <person name="White J."/>
            <person name="Yandava C."/>
            <person name="Wortman J."/>
            <person name="Nusbaum C."/>
            <person name="Birren B."/>
        </authorList>
    </citation>
    <scope>NUCLEOTIDE SEQUENCE [LARGE SCALE GENOMIC DNA]</scope>
    <source>
        <strain evidence="8 9">WAL-19142</strain>
    </source>
</reference>
<evidence type="ECO:0000256" key="3">
    <source>
        <dbReference type="ARBA" id="ARBA00022692"/>
    </source>
</evidence>
<evidence type="ECO:0000256" key="1">
    <source>
        <dbReference type="ARBA" id="ARBA00004651"/>
    </source>
</evidence>